<name>A0A2P2J832_RHIMU</name>
<accession>A0A2P2J832</accession>
<evidence type="ECO:0000313" key="1">
    <source>
        <dbReference type="EMBL" id="MBW89618.1"/>
    </source>
</evidence>
<proteinExistence type="predicted"/>
<reference evidence="1" key="1">
    <citation type="submission" date="2018-02" db="EMBL/GenBank/DDBJ databases">
        <title>Rhizophora mucronata_Transcriptome.</title>
        <authorList>
            <person name="Meera S.P."/>
            <person name="Sreeshan A."/>
            <person name="Augustine A."/>
        </authorList>
    </citation>
    <scope>NUCLEOTIDE SEQUENCE</scope>
    <source>
        <tissue evidence="1">Leaf</tissue>
    </source>
</reference>
<dbReference type="EMBL" id="GGEC01009135">
    <property type="protein sequence ID" value="MBW89618.1"/>
    <property type="molecule type" value="Transcribed_RNA"/>
</dbReference>
<organism evidence="1">
    <name type="scientific">Rhizophora mucronata</name>
    <name type="common">Asiatic mangrove</name>
    <dbReference type="NCBI Taxonomy" id="61149"/>
    <lineage>
        <taxon>Eukaryota</taxon>
        <taxon>Viridiplantae</taxon>
        <taxon>Streptophyta</taxon>
        <taxon>Embryophyta</taxon>
        <taxon>Tracheophyta</taxon>
        <taxon>Spermatophyta</taxon>
        <taxon>Magnoliopsida</taxon>
        <taxon>eudicotyledons</taxon>
        <taxon>Gunneridae</taxon>
        <taxon>Pentapetalae</taxon>
        <taxon>rosids</taxon>
        <taxon>fabids</taxon>
        <taxon>Malpighiales</taxon>
        <taxon>Rhizophoraceae</taxon>
        <taxon>Rhizophora</taxon>
    </lineage>
</organism>
<dbReference type="AlphaFoldDB" id="A0A2P2J832"/>
<sequence>MELENRALILVCGMFCCVYVGM</sequence>
<protein>
    <submittedName>
        <fullName evidence="1">Uncharacterized protein</fullName>
    </submittedName>
</protein>